<dbReference type="Pfam" id="PF00440">
    <property type="entry name" value="TetR_N"/>
    <property type="match status" value="1"/>
</dbReference>
<gene>
    <name evidence="5" type="ORF">UO65_6297</name>
</gene>
<evidence type="ECO:0000256" key="3">
    <source>
        <dbReference type="ARBA" id="ARBA00023163"/>
    </source>
</evidence>
<dbReference type="GO" id="GO:0000976">
    <property type="term" value="F:transcription cis-regulatory region binding"/>
    <property type="evidence" value="ECO:0007669"/>
    <property type="project" value="TreeGrafter"/>
</dbReference>
<evidence type="ECO:0000313" key="5">
    <source>
        <dbReference type="EMBL" id="EWC58405.1"/>
    </source>
</evidence>
<feature type="domain" description="HTH tetR-type" evidence="4">
    <location>
        <begin position="17"/>
        <end position="64"/>
    </location>
</feature>
<dbReference type="EMBL" id="AYXG01000241">
    <property type="protein sequence ID" value="EWC58405.1"/>
    <property type="molecule type" value="Genomic_DNA"/>
</dbReference>
<evidence type="ECO:0000256" key="2">
    <source>
        <dbReference type="ARBA" id="ARBA00023125"/>
    </source>
</evidence>
<dbReference type="OrthoDB" id="9806334at2"/>
<dbReference type="PANTHER" id="PTHR30055:SF234">
    <property type="entry name" value="HTH-TYPE TRANSCRIPTIONAL REGULATOR BETI"/>
    <property type="match status" value="1"/>
</dbReference>
<dbReference type="eggNOG" id="COG1309">
    <property type="taxonomic scope" value="Bacteria"/>
</dbReference>
<dbReference type="InterPro" id="IPR009057">
    <property type="entry name" value="Homeodomain-like_sf"/>
</dbReference>
<dbReference type="Gene3D" id="1.10.10.60">
    <property type="entry name" value="Homeodomain-like"/>
    <property type="match status" value="1"/>
</dbReference>
<keyword evidence="6" id="KW-1185">Reference proteome</keyword>
<keyword evidence="2" id="KW-0238">DNA-binding</keyword>
<dbReference type="GO" id="GO:0003700">
    <property type="term" value="F:DNA-binding transcription factor activity"/>
    <property type="evidence" value="ECO:0007669"/>
    <property type="project" value="TreeGrafter"/>
</dbReference>
<keyword evidence="3" id="KW-0804">Transcription</keyword>
<dbReference type="SUPFAM" id="SSF46689">
    <property type="entry name" value="Homeodomain-like"/>
    <property type="match status" value="1"/>
</dbReference>
<dbReference type="Gene3D" id="1.10.357.10">
    <property type="entry name" value="Tetracycline Repressor, domain 2"/>
    <property type="match status" value="1"/>
</dbReference>
<evidence type="ECO:0000259" key="4">
    <source>
        <dbReference type="Pfam" id="PF00440"/>
    </source>
</evidence>
<evidence type="ECO:0000313" key="6">
    <source>
        <dbReference type="Proteomes" id="UP000019277"/>
    </source>
</evidence>
<sequence length="196" mass="21404">MQVNEQTATELARRKQITDAAIEVIADLGYGKASFARIVEHAGLSSTRMISYHFADKSDLVMAVLVSAIAAGDEVLDARIAGVVDRVELLRAHIEARVEYLRTHPKHLRAVVEIGTGAREPMYAVVLRDFRVGRLQRQLHQGQREGVFGQFDTAVVAEAVASALDGAAQRAAAEPDLDLTAYGRELADLFTRAVRP</sequence>
<accession>W7IC99</accession>
<dbReference type="InterPro" id="IPR001647">
    <property type="entry name" value="HTH_TetR"/>
</dbReference>
<name>W7IC99_9PSEU</name>
<dbReference type="PATRIC" id="fig|909613.9.peg.6294"/>
<dbReference type="InterPro" id="IPR050109">
    <property type="entry name" value="HTH-type_TetR-like_transc_reg"/>
</dbReference>
<organism evidence="5 6">
    <name type="scientific">Actinokineospora spheciospongiae</name>
    <dbReference type="NCBI Taxonomy" id="909613"/>
    <lineage>
        <taxon>Bacteria</taxon>
        <taxon>Bacillati</taxon>
        <taxon>Actinomycetota</taxon>
        <taxon>Actinomycetes</taxon>
        <taxon>Pseudonocardiales</taxon>
        <taxon>Pseudonocardiaceae</taxon>
        <taxon>Actinokineospora</taxon>
    </lineage>
</organism>
<comment type="caution">
    <text evidence="5">The sequence shown here is derived from an EMBL/GenBank/DDBJ whole genome shotgun (WGS) entry which is preliminary data.</text>
</comment>
<dbReference type="STRING" id="909613.UO65_6297"/>
<protein>
    <submittedName>
        <fullName evidence="5">Transcriptional regulator, TetR family</fullName>
    </submittedName>
</protein>
<dbReference type="RefSeq" id="WP_035289891.1">
    <property type="nucleotide sequence ID" value="NZ_AYXG01000241.1"/>
</dbReference>
<evidence type="ECO:0000256" key="1">
    <source>
        <dbReference type="ARBA" id="ARBA00023015"/>
    </source>
</evidence>
<proteinExistence type="predicted"/>
<keyword evidence="1" id="KW-0805">Transcription regulation</keyword>
<reference evidence="5 6" key="1">
    <citation type="journal article" date="2014" name="Genome Announc.">
        <title>Draft Genome Sequence of the Antitrypanosomally Active Sponge-Associated Bacterium Actinokineospora sp. Strain EG49.</title>
        <authorList>
            <person name="Harjes J."/>
            <person name="Ryu T."/>
            <person name="Abdelmohsen U.R."/>
            <person name="Moitinho-Silva L."/>
            <person name="Horn H."/>
            <person name="Ravasi T."/>
            <person name="Hentschel U."/>
        </authorList>
    </citation>
    <scope>NUCLEOTIDE SEQUENCE [LARGE SCALE GENOMIC DNA]</scope>
    <source>
        <strain evidence="5 6">EG49</strain>
    </source>
</reference>
<dbReference type="PANTHER" id="PTHR30055">
    <property type="entry name" value="HTH-TYPE TRANSCRIPTIONAL REGULATOR RUTR"/>
    <property type="match status" value="1"/>
</dbReference>
<dbReference type="InterPro" id="IPR036271">
    <property type="entry name" value="Tet_transcr_reg_TetR-rel_C_sf"/>
</dbReference>
<dbReference type="AlphaFoldDB" id="W7IC99"/>
<dbReference type="SUPFAM" id="SSF48498">
    <property type="entry name" value="Tetracyclin repressor-like, C-terminal domain"/>
    <property type="match status" value="1"/>
</dbReference>
<dbReference type="Proteomes" id="UP000019277">
    <property type="component" value="Unassembled WGS sequence"/>
</dbReference>